<proteinExistence type="predicted"/>
<gene>
    <name evidence="2" type="ORF">P280DRAFT_483708</name>
</gene>
<sequence length="134" mass="14744">MHPSNHTGRQMVQSSSGSCWSRPSRRRVARPVNVVVQQGANASARYVVERELACSRVRAADALRGPYTSTLLVDVGGGKGHDTQTFYTAFGKPSRHDKRKLVLQGLPQVLGAIPDKEYPQPLSKWPMTFSLSNP</sequence>
<evidence type="ECO:0000313" key="2">
    <source>
        <dbReference type="EMBL" id="KAF2636429.1"/>
    </source>
</evidence>
<keyword evidence="3" id="KW-1185">Reference proteome</keyword>
<evidence type="ECO:0000313" key="3">
    <source>
        <dbReference type="Proteomes" id="UP000799753"/>
    </source>
</evidence>
<dbReference type="AlphaFoldDB" id="A0A6A6RLF6"/>
<dbReference type="InterPro" id="IPR029063">
    <property type="entry name" value="SAM-dependent_MTases_sf"/>
</dbReference>
<organism evidence="2 3">
    <name type="scientific">Massarina eburnea CBS 473.64</name>
    <dbReference type="NCBI Taxonomy" id="1395130"/>
    <lineage>
        <taxon>Eukaryota</taxon>
        <taxon>Fungi</taxon>
        <taxon>Dikarya</taxon>
        <taxon>Ascomycota</taxon>
        <taxon>Pezizomycotina</taxon>
        <taxon>Dothideomycetes</taxon>
        <taxon>Pleosporomycetidae</taxon>
        <taxon>Pleosporales</taxon>
        <taxon>Massarineae</taxon>
        <taxon>Massarinaceae</taxon>
        <taxon>Massarina</taxon>
    </lineage>
</organism>
<protein>
    <recommendedName>
        <fullName evidence="4">O-methyltransferase domain-containing protein</fullName>
    </recommendedName>
</protein>
<feature type="region of interest" description="Disordered" evidence="1">
    <location>
        <begin position="1"/>
        <end position="27"/>
    </location>
</feature>
<accession>A0A6A6RLF6</accession>
<dbReference type="Proteomes" id="UP000799753">
    <property type="component" value="Unassembled WGS sequence"/>
</dbReference>
<evidence type="ECO:0008006" key="4">
    <source>
        <dbReference type="Google" id="ProtNLM"/>
    </source>
</evidence>
<feature type="compositionally biased region" description="Polar residues" evidence="1">
    <location>
        <begin position="1"/>
        <end position="13"/>
    </location>
</feature>
<reference evidence="2" key="1">
    <citation type="journal article" date="2020" name="Stud. Mycol.">
        <title>101 Dothideomycetes genomes: a test case for predicting lifestyles and emergence of pathogens.</title>
        <authorList>
            <person name="Haridas S."/>
            <person name="Albert R."/>
            <person name="Binder M."/>
            <person name="Bloem J."/>
            <person name="Labutti K."/>
            <person name="Salamov A."/>
            <person name="Andreopoulos B."/>
            <person name="Baker S."/>
            <person name="Barry K."/>
            <person name="Bills G."/>
            <person name="Bluhm B."/>
            <person name="Cannon C."/>
            <person name="Castanera R."/>
            <person name="Culley D."/>
            <person name="Daum C."/>
            <person name="Ezra D."/>
            <person name="Gonzalez J."/>
            <person name="Henrissat B."/>
            <person name="Kuo A."/>
            <person name="Liang C."/>
            <person name="Lipzen A."/>
            <person name="Lutzoni F."/>
            <person name="Magnuson J."/>
            <person name="Mondo S."/>
            <person name="Nolan M."/>
            <person name="Ohm R."/>
            <person name="Pangilinan J."/>
            <person name="Park H.-J."/>
            <person name="Ramirez L."/>
            <person name="Alfaro M."/>
            <person name="Sun H."/>
            <person name="Tritt A."/>
            <person name="Yoshinaga Y."/>
            <person name="Zwiers L.-H."/>
            <person name="Turgeon B."/>
            <person name="Goodwin S."/>
            <person name="Spatafora J."/>
            <person name="Crous P."/>
            <person name="Grigoriev I."/>
        </authorList>
    </citation>
    <scope>NUCLEOTIDE SEQUENCE</scope>
    <source>
        <strain evidence="2">CBS 473.64</strain>
    </source>
</reference>
<dbReference type="Gene3D" id="3.40.50.150">
    <property type="entry name" value="Vaccinia Virus protein VP39"/>
    <property type="match status" value="1"/>
</dbReference>
<dbReference type="EMBL" id="MU006798">
    <property type="protein sequence ID" value="KAF2636429.1"/>
    <property type="molecule type" value="Genomic_DNA"/>
</dbReference>
<name>A0A6A6RLF6_9PLEO</name>
<evidence type="ECO:0000256" key="1">
    <source>
        <dbReference type="SAM" id="MobiDB-lite"/>
    </source>
</evidence>